<evidence type="ECO:0000256" key="2">
    <source>
        <dbReference type="ARBA" id="ARBA00022729"/>
    </source>
</evidence>
<name>K1LH74_CECL9</name>
<organism evidence="4 5">
    <name type="scientific">Cecembia lonarensis (strain CCUG 58316 / KCTC 22772 / LW9)</name>
    <dbReference type="NCBI Taxonomy" id="1225176"/>
    <lineage>
        <taxon>Bacteria</taxon>
        <taxon>Pseudomonadati</taxon>
        <taxon>Bacteroidota</taxon>
        <taxon>Cytophagia</taxon>
        <taxon>Cytophagales</taxon>
        <taxon>Cyclobacteriaceae</taxon>
        <taxon>Cecembia</taxon>
    </lineage>
</organism>
<accession>K1LH74</accession>
<keyword evidence="4" id="KW-0675">Receptor</keyword>
<dbReference type="InterPro" id="IPR011990">
    <property type="entry name" value="TPR-like_helical_dom_sf"/>
</dbReference>
<sequence>MRNFLLIWILFTGCLMPVAAQDLLPYNRAKTLIDYGNYSEAMNLLRPYMDESQYGKLASYASYHFARAAYKNGQYLLTESILKDLVNQSVWDNQDKARYLLALAYFQEGRNLDALDHISKITDPVVTQQAENASYNFLKNASVGFFTGNIRKYNENKGFMLALKEQIERQTIMSSEERAIYNELISMDFGAKNKESQINKNNEVLDVAILLPFNYAGGKGVKNLDNNNFIFELYQGLNFAEKELKKQGKRLSVQSFDTERSTTKVQNILADPFLKQADVIIGPLYPEESEVVMAFAERNQIPFINPLSNINDRFEGLNYAYLFRPSINSLADGIIDFSRKNIVGRRLAIAYSSTSRDEQLAKTLAENAQKLGFTIVRNDQVNGRSLIDFLDRIQLKNGDAAQADIIVILSDDPNVASPTFGFMESQNVKKPVIVMDSWLYFNFANFEMLEEQNFHFVSNNAINFQKPNLVEFREAFYAEYIGYPSFNAHIGYELMHWITQNINPSVGFNLRRNLDQNGFQSGIVTYGFDFKNSRFNKYVPILKLDSGLIVDQK</sequence>
<comment type="similarity">
    <text evidence="1">Belongs to the leucine-binding protein family.</text>
</comment>
<feature type="domain" description="Leucine-binding protein" evidence="3">
    <location>
        <begin position="246"/>
        <end position="500"/>
    </location>
</feature>
<comment type="caution">
    <text evidence="4">The sequence shown here is derived from an EMBL/GenBank/DDBJ whole genome shotgun (WGS) entry which is preliminary data.</text>
</comment>
<dbReference type="RefSeq" id="WP_009184762.1">
    <property type="nucleotide sequence ID" value="NZ_AMGM01000021.1"/>
</dbReference>
<dbReference type="OrthoDB" id="1490998at2"/>
<evidence type="ECO:0000313" key="5">
    <source>
        <dbReference type="Proteomes" id="UP000004478"/>
    </source>
</evidence>
<reference evidence="4 5" key="1">
    <citation type="journal article" date="2012" name="J. Bacteriol.">
        <title>Draft Genome Sequence of Cecembia lonarensis Strain LW9T, Isolated from Lonar Lake, a Haloalkaline Lake in India.</title>
        <authorList>
            <person name="Shivaji S."/>
            <person name="Ara S."/>
            <person name="Singh A."/>
            <person name="Pinnaka A.K."/>
        </authorList>
    </citation>
    <scope>NUCLEOTIDE SEQUENCE [LARGE SCALE GENOMIC DNA]</scope>
    <source>
        <strain evidence="4 5">LW9</strain>
    </source>
</reference>
<protein>
    <submittedName>
        <fullName evidence="4">Receptor family ligand binding region</fullName>
    </submittedName>
</protein>
<dbReference type="InterPro" id="IPR028081">
    <property type="entry name" value="Leu-bd"/>
</dbReference>
<dbReference type="Gene3D" id="1.25.40.10">
    <property type="entry name" value="Tetratricopeptide repeat domain"/>
    <property type="match status" value="1"/>
</dbReference>
<evidence type="ECO:0000313" key="4">
    <source>
        <dbReference type="EMBL" id="EKB49618.1"/>
    </source>
</evidence>
<evidence type="ECO:0000259" key="3">
    <source>
        <dbReference type="Pfam" id="PF13458"/>
    </source>
</evidence>
<keyword evidence="2" id="KW-0732">Signal</keyword>
<dbReference type="SUPFAM" id="SSF53822">
    <property type="entry name" value="Periplasmic binding protein-like I"/>
    <property type="match status" value="1"/>
</dbReference>
<dbReference type="EMBL" id="AMGM01000021">
    <property type="protein sequence ID" value="EKB49618.1"/>
    <property type="molecule type" value="Genomic_DNA"/>
</dbReference>
<keyword evidence="5" id="KW-1185">Reference proteome</keyword>
<gene>
    <name evidence="4" type="ORF">B879_01731</name>
</gene>
<dbReference type="AlphaFoldDB" id="K1LH74"/>
<dbReference type="Gene3D" id="3.40.50.2300">
    <property type="match status" value="2"/>
</dbReference>
<dbReference type="InterPro" id="IPR028082">
    <property type="entry name" value="Peripla_BP_I"/>
</dbReference>
<proteinExistence type="inferred from homology"/>
<dbReference type="Pfam" id="PF13458">
    <property type="entry name" value="Peripla_BP_6"/>
    <property type="match status" value="1"/>
</dbReference>
<dbReference type="Proteomes" id="UP000004478">
    <property type="component" value="Unassembled WGS sequence"/>
</dbReference>
<dbReference type="CDD" id="cd06268">
    <property type="entry name" value="PBP1_ABC_transporter_LIVBP-like"/>
    <property type="match status" value="1"/>
</dbReference>
<evidence type="ECO:0000256" key="1">
    <source>
        <dbReference type="ARBA" id="ARBA00010062"/>
    </source>
</evidence>